<reference evidence="2 3" key="1">
    <citation type="journal article" date="2017" name="ISME J.">
        <title>Potential for microbial H2 and metal transformations associated with novel bacteria and archaea in deep terrestrial subsurface sediments.</title>
        <authorList>
            <person name="Hernsdorf A.W."/>
            <person name="Amano Y."/>
            <person name="Miyakawa K."/>
            <person name="Ise K."/>
            <person name="Suzuki Y."/>
            <person name="Anantharaman K."/>
            <person name="Probst A."/>
            <person name="Burstein D."/>
            <person name="Thomas B.C."/>
            <person name="Banfield J.F."/>
        </authorList>
    </citation>
    <scope>NUCLEOTIDE SEQUENCE [LARGE SCALE GENOMIC DNA]</scope>
    <source>
        <strain evidence="2">HGW-Wallbacteria-1</strain>
    </source>
</reference>
<evidence type="ECO:0008006" key="4">
    <source>
        <dbReference type="Google" id="ProtNLM"/>
    </source>
</evidence>
<dbReference type="EMBL" id="PGXC01000001">
    <property type="protein sequence ID" value="PKK91884.1"/>
    <property type="molecule type" value="Genomic_DNA"/>
</dbReference>
<protein>
    <recommendedName>
        <fullName evidence="4">Flagellar hook-length control protein-like C-terminal domain-containing protein</fullName>
    </recommendedName>
</protein>
<evidence type="ECO:0000313" key="2">
    <source>
        <dbReference type="EMBL" id="PKK91884.1"/>
    </source>
</evidence>
<evidence type="ECO:0000313" key="3">
    <source>
        <dbReference type="Proteomes" id="UP000233256"/>
    </source>
</evidence>
<feature type="compositionally biased region" description="Low complexity" evidence="1">
    <location>
        <begin position="1"/>
        <end position="17"/>
    </location>
</feature>
<comment type="caution">
    <text evidence="2">The sequence shown here is derived from an EMBL/GenBank/DDBJ whole genome shotgun (WGS) entry which is preliminary data.</text>
</comment>
<dbReference type="InterPro" id="IPR038610">
    <property type="entry name" value="FliK-like_C_sf"/>
</dbReference>
<feature type="region of interest" description="Disordered" evidence="1">
    <location>
        <begin position="1"/>
        <end position="45"/>
    </location>
</feature>
<proteinExistence type="predicted"/>
<name>A0A2N1PU58_9BACT</name>
<feature type="compositionally biased region" description="Low complexity" evidence="1">
    <location>
        <begin position="25"/>
        <end position="41"/>
    </location>
</feature>
<sequence length="461" mass="48502">MSSGVISSVSPSFSGSITQAGSTPQSGSALQSGQQASSLQGTSPASQISDYTSLFSKGEIVEGTILSTSNGRAEVEFKGVQLTADSGLQLKSGQQIRAMVEDVDAGKVHLRLLDSSAEMASAEGRILKGLGLDSMSAENRAALQQLLESGVPATRENISLLASAINLFGQDRAAGVASLMAMAGPVSATTALLMEAASRDPSLIAAALARILIRLTGQSTAEEKAEGAKATGLSEKIAALIGRGIQSNPIEFLDKLGIGYENALARKLLNFSDDQTQGNSDKLRGGLRGELLEQLKSGNLTDQTFRESAGKALFLLDVLGISTLPENDEMTIAFPWMFGQNSGAMTMKVRGRAARDGTFRLDPDNCEVNLELEMSSLGHVGIGILMVDSALRVVIRAGDSEELKALEAESEFLVRALEQSQRYRVASLDFRIQSDKSGEDSGKGDVIKDVPGSGVSLDIRI</sequence>
<gene>
    <name evidence="2" type="ORF">CVV64_00210</name>
</gene>
<dbReference type="Gene3D" id="3.30.750.140">
    <property type="match status" value="1"/>
</dbReference>
<dbReference type="Proteomes" id="UP000233256">
    <property type="component" value="Unassembled WGS sequence"/>
</dbReference>
<dbReference type="AlphaFoldDB" id="A0A2N1PU58"/>
<accession>A0A2N1PU58</accession>
<evidence type="ECO:0000256" key="1">
    <source>
        <dbReference type="SAM" id="MobiDB-lite"/>
    </source>
</evidence>
<organism evidence="2 3">
    <name type="scientific">Candidatus Wallbacteria bacterium HGW-Wallbacteria-1</name>
    <dbReference type="NCBI Taxonomy" id="2013854"/>
    <lineage>
        <taxon>Bacteria</taxon>
        <taxon>Candidatus Walliibacteriota</taxon>
    </lineage>
</organism>